<sequence>MFIKPAALVALLSAVAAHAAPEPAPYMPHNARTAKLMSVRDMFGVAARADDGYTPSQSLCGLGQTCAEACGAGFQTCASDDDAIHCFNPAAQQVCCPDGTGNSCDPGYYCTGTTTGDTVCCPNGQSLAQCAAAYSVSGRLTAETAAPTTSSTSSSSSTSTTAPPTTTHANTTTTSTTATSASGHPHKHGNGTLTLIGTSYTTTSCSTTGAGAATLPAQPTNNLTATAGGPSPSASQVSTSAASATRFVQPVGAAAALLAAAFAVVL</sequence>
<dbReference type="Proteomes" id="UP000076874">
    <property type="component" value="Unassembled WGS sequence"/>
</dbReference>
<comment type="caution">
    <text evidence="3">The sequence shown here is derived from an EMBL/GenBank/DDBJ whole genome shotgun (WGS) entry which is preliminary data.</text>
</comment>
<proteinExistence type="predicted"/>
<feature type="region of interest" description="Disordered" evidence="1">
    <location>
        <begin position="145"/>
        <end position="193"/>
    </location>
</feature>
<feature type="signal peptide" evidence="2">
    <location>
        <begin position="1"/>
        <end position="19"/>
    </location>
</feature>
<protein>
    <recommendedName>
        <fullName evidence="5">Prp 4 CRoW domain-containing protein</fullName>
    </recommendedName>
</protein>
<keyword evidence="4" id="KW-1185">Reference proteome</keyword>
<feature type="chain" id="PRO_5007835360" description="Prp 4 CRoW domain-containing protein" evidence="2">
    <location>
        <begin position="20"/>
        <end position="266"/>
    </location>
</feature>
<evidence type="ECO:0000256" key="2">
    <source>
        <dbReference type="SAM" id="SignalP"/>
    </source>
</evidence>
<evidence type="ECO:0000313" key="4">
    <source>
        <dbReference type="Proteomes" id="UP000076874"/>
    </source>
</evidence>
<dbReference type="EMBL" id="AZHD01000022">
    <property type="protein sequence ID" value="OAA54835.1"/>
    <property type="molecule type" value="Genomic_DNA"/>
</dbReference>
<accession>A0A162IBN6</accession>
<gene>
    <name evidence="3" type="ORF">SPI_08706</name>
</gene>
<keyword evidence="2" id="KW-0732">Signal</keyword>
<evidence type="ECO:0008006" key="5">
    <source>
        <dbReference type="Google" id="ProtNLM"/>
    </source>
</evidence>
<dbReference type="STRING" id="1081102.A0A162IBN6"/>
<reference evidence="3 4" key="1">
    <citation type="journal article" date="2016" name="Genome Biol. Evol.">
        <title>Divergent and convergent evolution of fungal pathogenicity.</title>
        <authorList>
            <person name="Shang Y."/>
            <person name="Xiao G."/>
            <person name="Zheng P."/>
            <person name="Cen K."/>
            <person name="Zhan S."/>
            <person name="Wang C."/>
        </authorList>
    </citation>
    <scope>NUCLEOTIDE SEQUENCE [LARGE SCALE GENOMIC DNA]</scope>
    <source>
        <strain evidence="3 4">RCEF 264</strain>
    </source>
</reference>
<feature type="compositionally biased region" description="Low complexity" evidence="1">
    <location>
        <begin position="145"/>
        <end position="182"/>
    </location>
</feature>
<evidence type="ECO:0000256" key="1">
    <source>
        <dbReference type="SAM" id="MobiDB-lite"/>
    </source>
</evidence>
<name>A0A162IBN6_9HYPO</name>
<organism evidence="3 4">
    <name type="scientific">Niveomyces insectorum RCEF 264</name>
    <dbReference type="NCBI Taxonomy" id="1081102"/>
    <lineage>
        <taxon>Eukaryota</taxon>
        <taxon>Fungi</taxon>
        <taxon>Dikarya</taxon>
        <taxon>Ascomycota</taxon>
        <taxon>Pezizomycotina</taxon>
        <taxon>Sordariomycetes</taxon>
        <taxon>Hypocreomycetidae</taxon>
        <taxon>Hypocreales</taxon>
        <taxon>Cordycipitaceae</taxon>
        <taxon>Niveomyces</taxon>
    </lineage>
</organism>
<dbReference type="AlphaFoldDB" id="A0A162IBN6"/>
<dbReference type="OrthoDB" id="5409186at2759"/>
<evidence type="ECO:0000313" key="3">
    <source>
        <dbReference type="EMBL" id="OAA54835.1"/>
    </source>
</evidence>